<dbReference type="SUPFAM" id="SSF53448">
    <property type="entry name" value="Nucleotide-diphospho-sugar transferases"/>
    <property type="match status" value="1"/>
</dbReference>
<evidence type="ECO:0000313" key="2">
    <source>
        <dbReference type="EMBL" id="SVD39245.1"/>
    </source>
</evidence>
<evidence type="ECO:0000259" key="1">
    <source>
        <dbReference type="Pfam" id="PF00535"/>
    </source>
</evidence>
<organism evidence="2">
    <name type="scientific">marine metagenome</name>
    <dbReference type="NCBI Taxonomy" id="408172"/>
    <lineage>
        <taxon>unclassified sequences</taxon>
        <taxon>metagenomes</taxon>
        <taxon>ecological metagenomes</taxon>
    </lineage>
</organism>
<dbReference type="EMBL" id="UINC01147742">
    <property type="protein sequence ID" value="SVD39245.1"/>
    <property type="molecule type" value="Genomic_DNA"/>
</dbReference>
<dbReference type="InterPro" id="IPR029044">
    <property type="entry name" value="Nucleotide-diphossugar_trans"/>
</dbReference>
<sequence length="218" mass="24392">MAYTIIIPIHDEVQSIPILLEGLKSYAVDHEILIIDDGSTDGSSELLKNCSFIHLVSLSRHSGKGTAIRAGLDRSGNDKVIITDGDLELDPAELEKFMILDSDSRIDCVLGTRYAEKIPFGSLLDFGNFFLTGFFNIIHNRSVSDALCCNKSFFKSSIDQESLKSTGFDVDVELLSKLVSENHTIKEIPIKYTRRSPDQGKKLRLVDSWIILKRIWGQ</sequence>
<dbReference type="InterPro" id="IPR001173">
    <property type="entry name" value="Glyco_trans_2-like"/>
</dbReference>
<dbReference type="CDD" id="cd04179">
    <property type="entry name" value="DPM_DPG-synthase_like"/>
    <property type="match status" value="1"/>
</dbReference>
<dbReference type="InterPro" id="IPR050256">
    <property type="entry name" value="Glycosyltransferase_2"/>
</dbReference>
<dbReference type="Gene3D" id="3.90.550.10">
    <property type="entry name" value="Spore Coat Polysaccharide Biosynthesis Protein SpsA, Chain A"/>
    <property type="match status" value="1"/>
</dbReference>
<dbReference type="PANTHER" id="PTHR48090:SF7">
    <property type="entry name" value="RFBJ PROTEIN"/>
    <property type="match status" value="1"/>
</dbReference>
<dbReference type="AlphaFoldDB" id="A0A382UZQ4"/>
<protein>
    <recommendedName>
        <fullName evidence="1">Glycosyltransferase 2-like domain-containing protein</fullName>
    </recommendedName>
</protein>
<name>A0A382UZQ4_9ZZZZ</name>
<feature type="domain" description="Glycosyltransferase 2-like" evidence="1">
    <location>
        <begin position="4"/>
        <end position="121"/>
    </location>
</feature>
<dbReference type="PANTHER" id="PTHR48090">
    <property type="entry name" value="UNDECAPRENYL-PHOSPHATE 4-DEOXY-4-FORMAMIDO-L-ARABINOSE TRANSFERASE-RELATED"/>
    <property type="match status" value="1"/>
</dbReference>
<proteinExistence type="predicted"/>
<accession>A0A382UZQ4</accession>
<dbReference type="Pfam" id="PF00535">
    <property type="entry name" value="Glycos_transf_2"/>
    <property type="match status" value="1"/>
</dbReference>
<gene>
    <name evidence="2" type="ORF">METZ01_LOCUS392099</name>
</gene>
<reference evidence="2" key="1">
    <citation type="submission" date="2018-05" db="EMBL/GenBank/DDBJ databases">
        <authorList>
            <person name="Lanie J.A."/>
            <person name="Ng W.-L."/>
            <person name="Kazmierczak K.M."/>
            <person name="Andrzejewski T.M."/>
            <person name="Davidsen T.M."/>
            <person name="Wayne K.J."/>
            <person name="Tettelin H."/>
            <person name="Glass J.I."/>
            <person name="Rusch D."/>
            <person name="Podicherti R."/>
            <person name="Tsui H.-C.T."/>
            <person name="Winkler M.E."/>
        </authorList>
    </citation>
    <scope>NUCLEOTIDE SEQUENCE</scope>
</reference>